<comment type="caution">
    <text evidence="4">The sequence shown here is derived from an EMBL/GenBank/DDBJ whole genome shotgun (WGS) entry which is preliminary data.</text>
</comment>
<dbReference type="InterPro" id="IPR032508">
    <property type="entry name" value="FecR_C"/>
</dbReference>
<dbReference type="AlphaFoldDB" id="A0A4U1CLB4"/>
<reference evidence="4 5" key="1">
    <citation type="submission" date="2019-04" db="EMBL/GenBank/DDBJ databases">
        <title>Pedobacter sp. RP-3-15 sp. nov., isolated from Arctic soil.</title>
        <authorList>
            <person name="Dahal R.H."/>
            <person name="Kim D.-U."/>
        </authorList>
    </citation>
    <scope>NUCLEOTIDE SEQUENCE [LARGE SCALE GENOMIC DNA]</scope>
    <source>
        <strain evidence="4 5">RP-3-15</strain>
    </source>
</reference>
<dbReference type="OrthoDB" id="1099963at2"/>
<name>A0A4U1CLB4_9SPHI</name>
<keyword evidence="1" id="KW-1133">Transmembrane helix</keyword>
<dbReference type="EMBL" id="SWBQ01000001">
    <property type="protein sequence ID" value="TKC08581.1"/>
    <property type="molecule type" value="Genomic_DNA"/>
</dbReference>
<gene>
    <name evidence="4" type="ORF">FA047_00315</name>
</gene>
<evidence type="ECO:0000259" key="2">
    <source>
        <dbReference type="Pfam" id="PF04773"/>
    </source>
</evidence>
<dbReference type="Gene3D" id="2.60.120.1440">
    <property type="match status" value="1"/>
</dbReference>
<protein>
    <submittedName>
        <fullName evidence="4">DUF4974 domain-containing protein</fullName>
    </submittedName>
</protein>
<feature type="domain" description="FecR protein" evidence="2">
    <location>
        <begin position="171"/>
        <end position="274"/>
    </location>
</feature>
<feature type="domain" description="Protein FecR C-terminal" evidence="3">
    <location>
        <begin position="320"/>
        <end position="388"/>
    </location>
</feature>
<keyword evidence="1" id="KW-0812">Transmembrane</keyword>
<dbReference type="RefSeq" id="WP_136834002.1">
    <property type="nucleotide sequence ID" value="NZ_SWBQ01000001.1"/>
</dbReference>
<dbReference type="InterPro" id="IPR012373">
    <property type="entry name" value="Ferrdict_sens_TM"/>
</dbReference>
<evidence type="ECO:0000313" key="5">
    <source>
        <dbReference type="Proteomes" id="UP000307244"/>
    </source>
</evidence>
<dbReference type="GO" id="GO:0016989">
    <property type="term" value="F:sigma factor antagonist activity"/>
    <property type="evidence" value="ECO:0007669"/>
    <property type="project" value="TreeGrafter"/>
</dbReference>
<organism evidence="4 5">
    <name type="scientific">Pedobacter frigoris</name>
    <dbReference type="NCBI Taxonomy" id="2571272"/>
    <lineage>
        <taxon>Bacteria</taxon>
        <taxon>Pseudomonadati</taxon>
        <taxon>Bacteroidota</taxon>
        <taxon>Sphingobacteriia</taxon>
        <taxon>Sphingobacteriales</taxon>
        <taxon>Sphingobacteriaceae</taxon>
        <taxon>Pedobacter</taxon>
    </lineage>
</organism>
<accession>A0A4U1CLB4</accession>
<keyword evidence="5" id="KW-1185">Reference proteome</keyword>
<evidence type="ECO:0000259" key="3">
    <source>
        <dbReference type="Pfam" id="PF16344"/>
    </source>
</evidence>
<dbReference type="Pfam" id="PF16344">
    <property type="entry name" value="FecR_C"/>
    <property type="match status" value="1"/>
</dbReference>
<feature type="transmembrane region" description="Helical" evidence="1">
    <location>
        <begin position="71"/>
        <end position="93"/>
    </location>
</feature>
<evidence type="ECO:0000256" key="1">
    <source>
        <dbReference type="SAM" id="Phobius"/>
    </source>
</evidence>
<dbReference type="PANTHER" id="PTHR30273">
    <property type="entry name" value="PERIPLASMIC SIGNAL SENSOR AND SIGMA FACTOR ACTIVATOR FECR-RELATED"/>
    <property type="match status" value="1"/>
</dbReference>
<keyword evidence="1" id="KW-0472">Membrane</keyword>
<proteinExistence type="predicted"/>
<evidence type="ECO:0000313" key="4">
    <source>
        <dbReference type="EMBL" id="TKC08581.1"/>
    </source>
</evidence>
<dbReference type="Pfam" id="PF04773">
    <property type="entry name" value="FecR"/>
    <property type="match status" value="1"/>
</dbReference>
<dbReference type="Gene3D" id="3.55.50.30">
    <property type="match status" value="1"/>
</dbReference>
<dbReference type="Proteomes" id="UP000307244">
    <property type="component" value="Unassembled WGS sequence"/>
</dbReference>
<dbReference type="InterPro" id="IPR006860">
    <property type="entry name" value="FecR"/>
</dbReference>
<dbReference type="PANTHER" id="PTHR30273:SF2">
    <property type="entry name" value="PROTEIN FECR"/>
    <property type="match status" value="1"/>
</dbReference>
<sequence length="390" mass="43193">MKSENIKTVLNKISSGKFNSQEEKIAKYWIQQLNQKKESGYSDEGLERVSQEMWSVIEKEKQNQTGRILRLRLRIAVAAAVAAIIFGAGMFYFSHDAKKNNVKDSYVNDINPGRIGATLTLADGKKIILSDATNGELAKEAGVSITKTADGQIVYSITNSEGVESGKTNSLSTAAGETYILTLPDKTKVWLNAASSIKYPANFAALKERRIQLTGEAYFEVAKLLSSPEKTGSKKIPFIVETIGQKVEVLGTHFNISSYSDEETKTTLLEGSVRVLASGADAKDLNDVVLKPKQQAILTGKALQIKAVEPNDVIAWKNGKFVFEREPIAKVMQTISRWYNVKIVYPGEIPDMTFTGSISRNDDISSILNKIEFTEAIHFKIEERRIIVMQ</sequence>